<proteinExistence type="predicted"/>
<dbReference type="Proteomes" id="UP000193467">
    <property type="component" value="Unassembled WGS sequence"/>
</dbReference>
<reference evidence="3 4" key="1">
    <citation type="submission" date="2016-07" db="EMBL/GenBank/DDBJ databases">
        <title>Pervasive Adenine N6-methylation of Active Genes in Fungi.</title>
        <authorList>
            <consortium name="DOE Joint Genome Institute"/>
            <person name="Mondo S.J."/>
            <person name="Dannebaum R.O."/>
            <person name="Kuo R.C."/>
            <person name="Labutti K."/>
            <person name="Haridas S."/>
            <person name="Kuo A."/>
            <person name="Salamov A."/>
            <person name="Ahrendt S.R."/>
            <person name="Lipzen A."/>
            <person name="Sullivan W."/>
            <person name="Andreopoulos W.B."/>
            <person name="Clum A."/>
            <person name="Lindquist E."/>
            <person name="Daum C."/>
            <person name="Ramamoorthy G.K."/>
            <person name="Gryganskyi A."/>
            <person name="Culley D."/>
            <person name="Magnuson J.K."/>
            <person name="James T.Y."/>
            <person name="O'Malley M.A."/>
            <person name="Stajich J.E."/>
            <person name="Spatafora J.W."/>
            <person name="Visel A."/>
            <person name="Grigoriev I.V."/>
        </authorList>
    </citation>
    <scope>NUCLEOTIDE SEQUENCE [LARGE SCALE GENOMIC DNA]</scope>
    <source>
        <strain evidence="3 4">62-1032</strain>
    </source>
</reference>
<dbReference type="OrthoDB" id="2525294at2759"/>
<keyword evidence="1" id="KW-0175">Coiled coil</keyword>
<keyword evidence="2" id="KW-0472">Membrane</keyword>
<sequence length="89" mass="10161">MLETVRSRRIYGFLVLTILPTSAAIGYYLRDRKDSLVTQEATSSTALSPSVVEDRIKMLRRHEAELAKEAQDIREKLERVKGKQGEIKV</sequence>
<organism evidence="3 4">
    <name type="scientific">Leucosporidium creatinivorum</name>
    <dbReference type="NCBI Taxonomy" id="106004"/>
    <lineage>
        <taxon>Eukaryota</taxon>
        <taxon>Fungi</taxon>
        <taxon>Dikarya</taxon>
        <taxon>Basidiomycota</taxon>
        <taxon>Pucciniomycotina</taxon>
        <taxon>Microbotryomycetes</taxon>
        <taxon>Leucosporidiales</taxon>
        <taxon>Leucosporidium</taxon>
    </lineage>
</organism>
<evidence type="ECO:0000313" key="4">
    <source>
        <dbReference type="Proteomes" id="UP000193467"/>
    </source>
</evidence>
<protein>
    <submittedName>
        <fullName evidence="3">Uncharacterized protein</fullName>
    </submittedName>
</protein>
<comment type="caution">
    <text evidence="3">The sequence shown here is derived from an EMBL/GenBank/DDBJ whole genome shotgun (WGS) entry which is preliminary data.</text>
</comment>
<keyword evidence="4" id="KW-1185">Reference proteome</keyword>
<feature type="transmembrane region" description="Helical" evidence="2">
    <location>
        <begin position="12"/>
        <end position="29"/>
    </location>
</feature>
<dbReference type="InParanoid" id="A0A1Y2ENZ6"/>
<dbReference type="EMBL" id="MCGR01000049">
    <property type="protein sequence ID" value="ORY72926.1"/>
    <property type="molecule type" value="Genomic_DNA"/>
</dbReference>
<keyword evidence="2" id="KW-0812">Transmembrane</keyword>
<gene>
    <name evidence="3" type="ORF">BCR35DRAFT_307466</name>
</gene>
<evidence type="ECO:0000256" key="2">
    <source>
        <dbReference type="SAM" id="Phobius"/>
    </source>
</evidence>
<dbReference type="AlphaFoldDB" id="A0A1Y2ENZ6"/>
<feature type="coiled-coil region" evidence="1">
    <location>
        <begin position="56"/>
        <end position="83"/>
    </location>
</feature>
<evidence type="ECO:0000313" key="3">
    <source>
        <dbReference type="EMBL" id="ORY72926.1"/>
    </source>
</evidence>
<evidence type="ECO:0000256" key="1">
    <source>
        <dbReference type="SAM" id="Coils"/>
    </source>
</evidence>
<keyword evidence="2" id="KW-1133">Transmembrane helix</keyword>
<accession>A0A1Y2ENZ6</accession>
<name>A0A1Y2ENZ6_9BASI</name>